<dbReference type="GO" id="GO:0005737">
    <property type="term" value="C:cytoplasm"/>
    <property type="evidence" value="ECO:0007669"/>
    <property type="project" value="TreeGrafter"/>
</dbReference>
<dbReference type="InterPro" id="IPR011990">
    <property type="entry name" value="TPR-like_helical_dom_sf"/>
</dbReference>
<dbReference type="PANTHER" id="PTHR16305">
    <property type="entry name" value="TESTICULAR SOLUBLE ADENYLYL CYCLASE"/>
    <property type="match status" value="1"/>
</dbReference>
<proteinExistence type="predicted"/>
<dbReference type="Gene3D" id="1.25.40.10">
    <property type="entry name" value="Tetratricopeptide repeat domain"/>
    <property type="match status" value="2"/>
</dbReference>
<keyword evidence="2" id="KW-0067">ATP-binding</keyword>
<dbReference type="Gene3D" id="3.30.70.1230">
    <property type="entry name" value="Nucleotide cyclase"/>
    <property type="match status" value="2"/>
</dbReference>
<keyword evidence="5" id="KW-1185">Reference proteome</keyword>
<dbReference type="SUPFAM" id="SSF52540">
    <property type="entry name" value="P-loop containing nucleoside triphosphate hydrolases"/>
    <property type="match status" value="1"/>
</dbReference>
<name>A0A6M0Q6Q7_9BACI</name>
<dbReference type="GO" id="GO:0004016">
    <property type="term" value="F:adenylate cyclase activity"/>
    <property type="evidence" value="ECO:0007669"/>
    <property type="project" value="TreeGrafter"/>
</dbReference>
<sequence length="1305" mass="148284">MLSHTSESLTSYLSNYIIRKVQNDRIIEGPKEDFYKGAILFADLSKFTSLTEQLMKKGSIGLEELSTVLNGYFNKIISLVTEHGGEVVSFAGDALIAVWNSEDDEQLSLSTKYAVICGAAMQEYISSTQTTENIQLSMRVLISAGSYKVSFVGGIKGKWEVVLSGEAVVQLHTLENAYELKKVLLSPQTYKLLAINEDNLEDLNLLTTSIITTPTLEIPEEQQTLYEPYLPPSVLSTISENQTDWSAEYRFVTVMFVHLPDYYKGDASLDVVHKVIRSIQDILNFYNGSLHKMSIDEKGVSVISAMGLPSLTHEDDGLRLIKAAISISTNLKEMDVNHSIGIASGLVFCGTIGNRIKREYTMIGDVVNLAARLMSIGKMSIFCDDATFQLTQNEFHFGKPEHILLKGLSSHIPVYSPIGLKGKNTSTYNQAFVGRLIEEEVLKNRLARYEYGESSIVFMQGEAGIGKTQLLQRLIEEAKTFNYNVLTGSGDSIERLTPYYAWRPIFHEILNVHTLPEDALLRQKEIQQKIERELPHVKHLCPLLNVVLSLDLPDNEWTRPMTGRVRADNTHQLFIEVLRYYIGTTPTVIMLDDAHWVDSASWSFLLSYLNHCSPSFIVMSMRPEFSNLPPEYSVIESKEDSIKIKLDVLTFGETNQLISQCLGIQNLPSKISSFIYAKTEGHPFFSEELAYALRDGGMITITGDVCEINMEKWDLVQVQFPNSIQGVITSRIDRLSYSEQLGLKTASVIGRSFTYSALEGIYPIVKETDRLSDYLYAYEQLNLTMLEEVNPELTYMFKHILTQEVTYHMLVHSQRKQLHLALAEWYEEKFSSDLSPYYSVLAYHWDQAEVPLKTLEYLELAGNQSMETGAYPDAVKLFSELIEKAEGKVDLYSRNKQGVWHRLLGESYMGIGDMIKAEASLKKALTLLGNGVKDSRILYKLSMLQQVSIQILHRAIPNYFITSTKVVEDILEQARCYFRLSEIYFFTNKPMDNLYCSLRGLNLAEKSGPSLELAQITGNMCVTAGILTFYPLARTYRNQALKVVEQVDDLRAKAWASMDISLYHIGVGEWEDSLKHSILAMGIYEKIGDRRYWEACSYLYVKALAFHLADYEKSSLLANEIYQSGKKSGNAQAQSWGLLGQAECYIYQEQYQDAIELLTEAEDLIKINIGLIEEIRVYSQLAVSYLKLNQLELSFQFAEKALTLIMLSAPTAYYAYDSYAAVVEVYLNRVQHQPEMTEKFEQALGELKKFAKIFPIAWSRYYFYKAKYSINNDLEKQALKYRRESLKWAEKLDMPYEKKINGKGL</sequence>
<dbReference type="InterPro" id="IPR019734">
    <property type="entry name" value="TPR_rpt"/>
</dbReference>
<dbReference type="PROSITE" id="PS50125">
    <property type="entry name" value="GUANYLATE_CYCLASE_2"/>
    <property type="match status" value="2"/>
</dbReference>
<gene>
    <name evidence="4" type="ORF">G4D63_09905</name>
</gene>
<dbReference type="Pfam" id="PF13191">
    <property type="entry name" value="AAA_16"/>
    <property type="match status" value="1"/>
</dbReference>
<dbReference type="SUPFAM" id="SSF55073">
    <property type="entry name" value="Nucleotide cyclase"/>
    <property type="match status" value="2"/>
</dbReference>
<evidence type="ECO:0000256" key="1">
    <source>
        <dbReference type="ARBA" id="ARBA00022741"/>
    </source>
</evidence>
<evidence type="ECO:0000313" key="4">
    <source>
        <dbReference type="EMBL" id="NEY72036.1"/>
    </source>
</evidence>
<dbReference type="InterPro" id="IPR029787">
    <property type="entry name" value="Nucleotide_cyclase"/>
</dbReference>
<protein>
    <submittedName>
        <fullName evidence="4">AAA family ATPase</fullName>
    </submittedName>
</protein>
<feature type="domain" description="Guanylate cyclase" evidence="3">
    <location>
        <begin position="253"/>
        <end position="374"/>
    </location>
</feature>
<dbReference type="RefSeq" id="WP_163179513.1">
    <property type="nucleotide sequence ID" value="NZ_JAAIWM010000003.1"/>
</dbReference>
<keyword evidence="1" id="KW-0547">Nucleotide-binding</keyword>
<dbReference type="PANTHER" id="PTHR16305:SF28">
    <property type="entry name" value="GUANYLATE CYCLASE DOMAIN-CONTAINING PROTEIN"/>
    <property type="match status" value="1"/>
</dbReference>
<dbReference type="Gene3D" id="3.40.50.300">
    <property type="entry name" value="P-loop containing nucleotide triphosphate hydrolases"/>
    <property type="match status" value="1"/>
</dbReference>
<dbReference type="GO" id="GO:0009190">
    <property type="term" value="P:cyclic nucleotide biosynthetic process"/>
    <property type="evidence" value="ECO:0007669"/>
    <property type="project" value="InterPro"/>
</dbReference>
<dbReference type="CDD" id="cd07302">
    <property type="entry name" value="CHD"/>
    <property type="match status" value="2"/>
</dbReference>
<dbReference type="GO" id="GO:0035556">
    <property type="term" value="P:intracellular signal transduction"/>
    <property type="evidence" value="ECO:0007669"/>
    <property type="project" value="InterPro"/>
</dbReference>
<evidence type="ECO:0000259" key="3">
    <source>
        <dbReference type="PROSITE" id="PS50125"/>
    </source>
</evidence>
<dbReference type="GO" id="GO:0005524">
    <property type="term" value="F:ATP binding"/>
    <property type="evidence" value="ECO:0007669"/>
    <property type="project" value="UniProtKB-KW"/>
</dbReference>
<organism evidence="4 5">
    <name type="scientific">Bacillus mesophilus</name>
    <dbReference type="NCBI Taxonomy" id="1808955"/>
    <lineage>
        <taxon>Bacteria</taxon>
        <taxon>Bacillati</taxon>
        <taxon>Bacillota</taxon>
        <taxon>Bacilli</taxon>
        <taxon>Bacillales</taxon>
        <taxon>Bacillaceae</taxon>
        <taxon>Bacillus</taxon>
    </lineage>
</organism>
<dbReference type="InterPro" id="IPR041664">
    <property type="entry name" value="AAA_16"/>
</dbReference>
<comment type="caution">
    <text evidence="4">The sequence shown here is derived from an EMBL/GenBank/DDBJ whole genome shotgun (WGS) entry which is preliminary data.</text>
</comment>
<dbReference type="Proteomes" id="UP000481043">
    <property type="component" value="Unassembled WGS sequence"/>
</dbReference>
<reference evidence="4 5" key="1">
    <citation type="submission" date="2020-02" db="EMBL/GenBank/DDBJ databases">
        <title>Bacillus aquiflavi sp. nov., isolated from yellow water of strong flavor Chinese baijiu in Yibin region of China.</title>
        <authorList>
            <person name="Xie J."/>
        </authorList>
    </citation>
    <scope>NUCLEOTIDE SEQUENCE [LARGE SCALE GENOMIC DNA]</scope>
    <source>
        <strain evidence="4 5">SA4</strain>
    </source>
</reference>
<dbReference type="SUPFAM" id="SSF48452">
    <property type="entry name" value="TPR-like"/>
    <property type="match status" value="2"/>
</dbReference>
<feature type="domain" description="Guanylate cyclase" evidence="3">
    <location>
        <begin position="38"/>
        <end position="175"/>
    </location>
</feature>
<evidence type="ECO:0000313" key="5">
    <source>
        <dbReference type="Proteomes" id="UP000481043"/>
    </source>
</evidence>
<accession>A0A6M0Q6Q7</accession>
<dbReference type="SMART" id="SM00044">
    <property type="entry name" value="CYCc"/>
    <property type="match status" value="1"/>
</dbReference>
<evidence type="ECO:0000256" key="2">
    <source>
        <dbReference type="ARBA" id="ARBA00022840"/>
    </source>
</evidence>
<dbReference type="SMART" id="SM00028">
    <property type="entry name" value="TPR"/>
    <property type="match status" value="4"/>
</dbReference>
<dbReference type="InterPro" id="IPR027417">
    <property type="entry name" value="P-loop_NTPase"/>
</dbReference>
<dbReference type="InterPro" id="IPR001054">
    <property type="entry name" value="A/G_cyclase"/>
</dbReference>
<dbReference type="Pfam" id="PF00211">
    <property type="entry name" value="Guanylate_cyc"/>
    <property type="match status" value="2"/>
</dbReference>
<dbReference type="EMBL" id="JAAIWM010000003">
    <property type="protein sequence ID" value="NEY72036.1"/>
    <property type="molecule type" value="Genomic_DNA"/>
</dbReference>